<dbReference type="Pfam" id="PF01595">
    <property type="entry name" value="CNNM"/>
    <property type="match status" value="1"/>
</dbReference>
<dbReference type="InterPro" id="IPR044751">
    <property type="entry name" value="Ion_transp-like_CBS"/>
</dbReference>
<evidence type="ECO:0000256" key="2">
    <source>
        <dbReference type="ARBA" id="ARBA00006337"/>
    </source>
</evidence>
<dbReference type="InterPro" id="IPR046342">
    <property type="entry name" value="CBS_dom_sf"/>
</dbReference>
<feature type="transmembrane region" description="Helical" evidence="9">
    <location>
        <begin position="12"/>
        <end position="31"/>
    </location>
</feature>
<comment type="subcellular location">
    <subcellularLocation>
        <location evidence="1">Cell membrane</location>
        <topology evidence="1">Multi-pass membrane protein</topology>
    </subcellularLocation>
</comment>
<keyword evidence="4 9" id="KW-0812">Transmembrane</keyword>
<evidence type="ECO:0000256" key="4">
    <source>
        <dbReference type="ARBA" id="ARBA00022692"/>
    </source>
</evidence>
<dbReference type="CDD" id="cd04590">
    <property type="entry name" value="CBS_pair_CorC_HlyC_assoc"/>
    <property type="match status" value="1"/>
</dbReference>
<protein>
    <recommendedName>
        <fullName evidence="13">CNNM transmembrane domain-containing protein</fullName>
    </recommendedName>
</protein>
<keyword evidence="8 9" id="KW-0472">Membrane</keyword>
<dbReference type="PANTHER" id="PTHR22777:SF32">
    <property type="entry name" value="UPF0053 INNER MEMBRANE PROTEIN YFJD"/>
    <property type="match status" value="1"/>
</dbReference>
<feature type="domain" description="CBS" evidence="10">
    <location>
        <begin position="210"/>
        <end position="271"/>
    </location>
</feature>
<dbReference type="PANTHER" id="PTHR22777">
    <property type="entry name" value="HEMOLYSIN-RELATED"/>
    <property type="match status" value="1"/>
</dbReference>
<dbReference type="SUPFAM" id="SSF54631">
    <property type="entry name" value="CBS-domain pair"/>
    <property type="match status" value="1"/>
</dbReference>
<dbReference type="InterPro" id="IPR000644">
    <property type="entry name" value="CBS_dom"/>
</dbReference>
<feature type="transmembrane region" description="Helical" evidence="9">
    <location>
        <begin position="134"/>
        <end position="154"/>
    </location>
</feature>
<dbReference type="AlphaFoldDB" id="X0ZUK4"/>
<evidence type="ECO:0000313" key="12">
    <source>
        <dbReference type="EMBL" id="GAG73089.1"/>
    </source>
</evidence>
<evidence type="ECO:0000256" key="8">
    <source>
        <dbReference type="ARBA" id="ARBA00023136"/>
    </source>
</evidence>
<evidence type="ECO:0000259" key="11">
    <source>
        <dbReference type="PROSITE" id="PS51846"/>
    </source>
</evidence>
<evidence type="ECO:0000256" key="9">
    <source>
        <dbReference type="SAM" id="Phobius"/>
    </source>
</evidence>
<feature type="domain" description="CNNM transmembrane" evidence="11">
    <location>
        <begin position="2"/>
        <end position="191"/>
    </location>
</feature>
<comment type="similarity">
    <text evidence="2">Belongs to the UPF0053 family.</text>
</comment>
<sequence length="341" mass="39154">MTEWWIKVSPFILFMCIFITAFFSGVEIAVISTNKLHLKYLAKRGDKKAIIVSNLIKKPDKFLRVVLIGTNMAVIIFSTISSALSMHIWGDRGVIISVLLTTLIILVFCEIIPKTIAQNNPQVISLKAAYYIKIASYILYPLEVFFSWVSNFIIRIFTGKKYVPLNAFFTKKDLKLIFEVGEKEGVLEKKEKSMIERILNLNDIFVKDVMVPQKYIVAVEEDTYLEEAVKLMNKEGLSRVPVYKNNINNIIGFIYAKDFLTEDLKKKLSKSINLLGLIHPSYLVSENKRVTTLLKEFQRKKIHIAVVINKDNKISGVVTIEDLLEEIFGEIEDEFDKTKKL</sequence>
<dbReference type="EMBL" id="BART01000507">
    <property type="protein sequence ID" value="GAG73089.1"/>
    <property type="molecule type" value="Genomic_DNA"/>
</dbReference>
<dbReference type="SMART" id="SM00116">
    <property type="entry name" value="CBS"/>
    <property type="match status" value="2"/>
</dbReference>
<dbReference type="Gene3D" id="3.10.580.10">
    <property type="entry name" value="CBS-domain"/>
    <property type="match status" value="1"/>
</dbReference>
<reference evidence="12" key="1">
    <citation type="journal article" date="2014" name="Front. Microbiol.">
        <title>High frequency of phylogenetically diverse reductive dehalogenase-homologous genes in deep subseafloor sedimentary metagenomes.</title>
        <authorList>
            <person name="Kawai M."/>
            <person name="Futagami T."/>
            <person name="Toyoda A."/>
            <person name="Takaki Y."/>
            <person name="Nishi S."/>
            <person name="Hori S."/>
            <person name="Arai W."/>
            <person name="Tsubouchi T."/>
            <person name="Morono Y."/>
            <person name="Uchiyama I."/>
            <person name="Ito T."/>
            <person name="Fujiyama A."/>
            <person name="Inagaki F."/>
            <person name="Takami H."/>
        </authorList>
    </citation>
    <scope>NUCLEOTIDE SEQUENCE</scope>
    <source>
        <strain evidence="12">Expedition CK06-06</strain>
    </source>
</reference>
<feature type="transmembrane region" description="Helical" evidence="9">
    <location>
        <begin position="94"/>
        <end position="113"/>
    </location>
</feature>
<dbReference type="GO" id="GO:0005886">
    <property type="term" value="C:plasma membrane"/>
    <property type="evidence" value="ECO:0007669"/>
    <property type="project" value="UniProtKB-SubCell"/>
</dbReference>
<gene>
    <name evidence="12" type="ORF">S01H4_02362</name>
</gene>
<evidence type="ECO:0008006" key="13">
    <source>
        <dbReference type="Google" id="ProtNLM"/>
    </source>
</evidence>
<dbReference type="PROSITE" id="PS51371">
    <property type="entry name" value="CBS"/>
    <property type="match status" value="2"/>
</dbReference>
<dbReference type="PROSITE" id="PS51846">
    <property type="entry name" value="CNNM"/>
    <property type="match status" value="1"/>
</dbReference>
<keyword evidence="3" id="KW-1003">Cell membrane</keyword>
<proteinExistence type="inferred from homology"/>
<feature type="transmembrane region" description="Helical" evidence="9">
    <location>
        <begin position="65"/>
        <end position="88"/>
    </location>
</feature>
<dbReference type="InterPro" id="IPR002550">
    <property type="entry name" value="CNNM"/>
</dbReference>
<evidence type="ECO:0000256" key="1">
    <source>
        <dbReference type="ARBA" id="ARBA00004651"/>
    </source>
</evidence>
<dbReference type="Pfam" id="PF00571">
    <property type="entry name" value="CBS"/>
    <property type="match status" value="2"/>
</dbReference>
<comment type="caution">
    <text evidence="12">The sequence shown here is derived from an EMBL/GenBank/DDBJ whole genome shotgun (WGS) entry which is preliminary data.</text>
</comment>
<evidence type="ECO:0000256" key="7">
    <source>
        <dbReference type="ARBA" id="ARBA00023122"/>
    </source>
</evidence>
<evidence type="ECO:0000256" key="6">
    <source>
        <dbReference type="ARBA" id="ARBA00022989"/>
    </source>
</evidence>
<keyword evidence="6 9" id="KW-1133">Transmembrane helix</keyword>
<keyword evidence="7" id="KW-0129">CBS domain</keyword>
<dbReference type="FunFam" id="3.10.580.10:FF:000002">
    <property type="entry name" value="Magnesium/cobalt efflux protein CorC"/>
    <property type="match status" value="1"/>
</dbReference>
<evidence type="ECO:0000256" key="5">
    <source>
        <dbReference type="ARBA" id="ARBA00022737"/>
    </source>
</evidence>
<organism evidence="12">
    <name type="scientific">marine sediment metagenome</name>
    <dbReference type="NCBI Taxonomy" id="412755"/>
    <lineage>
        <taxon>unclassified sequences</taxon>
        <taxon>metagenomes</taxon>
        <taxon>ecological metagenomes</taxon>
    </lineage>
</organism>
<name>X0ZUK4_9ZZZZ</name>
<evidence type="ECO:0000256" key="3">
    <source>
        <dbReference type="ARBA" id="ARBA00022475"/>
    </source>
</evidence>
<accession>X0ZUK4</accession>
<keyword evidence="5" id="KW-0677">Repeat</keyword>
<evidence type="ECO:0000259" key="10">
    <source>
        <dbReference type="PROSITE" id="PS51371"/>
    </source>
</evidence>
<feature type="domain" description="CBS" evidence="10">
    <location>
        <begin position="277"/>
        <end position="334"/>
    </location>
</feature>